<evidence type="ECO:0000313" key="3">
    <source>
        <dbReference type="Proteomes" id="UP000070687"/>
    </source>
</evidence>
<evidence type="ECO:0000256" key="1">
    <source>
        <dbReference type="SAM" id="MobiDB-lite"/>
    </source>
</evidence>
<sequence>MIVVIAMVATLSTSLLLRTQMAELSFEQTAVQSRIARLRQDVEAKQAKLDTLEAELPARAQRMGMVPQQGSIAIDLSDYAAKRKRNRADRKQSSKQITSHNQQQNQQNQVKQEKH</sequence>
<accession>A0A133NXT7</accession>
<organism evidence="2 3">
    <name type="scientific">Gardnerella vaginalis</name>
    <dbReference type="NCBI Taxonomy" id="2702"/>
    <lineage>
        <taxon>Bacteria</taxon>
        <taxon>Bacillati</taxon>
        <taxon>Actinomycetota</taxon>
        <taxon>Actinomycetes</taxon>
        <taxon>Bifidobacteriales</taxon>
        <taxon>Bifidobacteriaceae</taxon>
        <taxon>Gardnerella</taxon>
    </lineage>
</organism>
<gene>
    <name evidence="2" type="ORF">HMPREF3208_00646</name>
</gene>
<dbReference type="AlphaFoldDB" id="A0A133NXT7"/>
<reference evidence="2 3" key="1">
    <citation type="submission" date="2016-01" db="EMBL/GenBank/DDBJ databases">
        <authorList>
            <person name="Oliw E.H."/>
        </authorList>
    </citation>
    <scope>NUCLEOTIDE SEQUENCE [LARGE SCALE GENOMIC DNA]</scope>
    <source>
        <strain evidence="2 3">PSS_7772B</strain>
    </source>
</reference>
<proteinExistence type="predicted"/>
<protein>
    <submittedName>
        <fullName evidence="2">Uncharacterized protein</fullName>
    </submittedName>
</protein>
<dbReference type="Proteomes" id="UP000070687">
    <property type="component" value="Unassembled WGS sequence"/>
</dbReference>
<comment type="caution">
    <text evidence="2">The sequence shown here is derived from an EMBL/GenBank/DDBJ whole genome shotgun (WGS) entry which is preliminary data.</text>
</comment>
<dbReference type="PATRIC" id="fig|2702.100.peg.624"/>
<feature type="region of interest" description="Disordered" evidence="1">
    <location>
        <begin position="77"/>
        <end position="115"/>
    </location>
</feature>
<dbReference type="OrthoDB" id="3240362at2"/>
<dbReference type="EMBL" id="LRQB01000036">
    <property type="protein sequence ID" value="KXA21099.1"/>
    <property type="molecule type" value="Genomic_DNA"/>
</dbReference>
<evidence type="ECO:0000313" key="2">
    <source>
        <dbReference type="EMBL" id="KXA21099.1"/>
    </source>
</evidence>
<name>A0A133NXT7_GARVA</name>